<feature type="domain" description="TraK N-terminal" evidence="2">
    <location>
        <begin position="29"/>
        <end position="124"/>
    </location>
</feature>
<name>A0A2T1AAH3_TRISK</name>
<accession>A0A2T1AAH3</accession>
<dbReference type="InterPro" id="IPR055397">
    <property type="entry name" value="TraK_C"/>
</dbReference>
<sequence>MLKSMKLAAVLAAGLAVACPAYAVEQRFTVKEDGLVRFKASTTGITRVSVVGDRIASIINDNESSVYQVRNDEKTGDLFLKYAGPDEMPSKEGGYIVTEKGRTVAYEILPIRSETQTALITVRGNAPEADAPSGGTASGGFAETSFGGGDGLADQLTSATRDTIRTKIKSPLPRSGRNGELITTHRLGELVGEVRVAAAGKDARQVREQEFYRSGVLSVWVQKKSLAAGERSWVVVVRSK</sequence>
<dbReference type="EMBL" id="PVUF01000014">
    <property type="protein sequence ID" value="PRZ45582.1"/>
    <property type="molecule type" value="Genomic_DNA"/>
</dbReference>
<feature type="domain" description="TraK C-terminal" evidence="3">
    <location>
        <begin position="193"/>
        <end position="238"/>
    </location>
</feature>
<proteinExistence type="predicted"/>
<dbReference type="Proteomes" id="UP000237718">
    <property type="component" value="Unassembled WGS sequence"/>
</dbReference>
<evidence type="ECO:0000256" key="1">
    <source>
        <dbReference type="SAM" id="SignalP"/>
    </source>
</evidence>
<evidence type="ECO:0000313" key="5">
    <source>
        <dbReference type="Proteomes" id="UP000237718"/>
    </source>
</evidence>
<dbReference type="Pfam" id="PF06586">
    <property type="entry name" value="TraK_N"/>
    <property type="match status" value="1"/>
</dbReference>
<evidence type="ECO:0000259" key="3">
    <source>
        <dbReference type="Pfam" id="PF23536"/>
    </source>
</evidence>
<dbReference type="AlphaFoldDB" id="A0A2T1AAH3"/>
<comment type="caution">
    <text evidence="4">The sequence shown here is derived from an EMBL/GenBank/DDBJ whole genome shotgun (WGS) entry which is preliminary data.</text>
</comment>
<keyword evidence="1" id="KW-0732">Signal</keyword>
<gene>
    <name evidence="4" type="ORF">CLV89_11433</name>
</gene>
<feature type="signal peptide" evidence="1">
    <location>
        <begin position="1"/>
        <end position="23"/>
    </location>
</feature>
<dbReference type="PROSITE" id="PS51257">
    <property type="entry name" value="PROKAR_LIPOPROTEIN"/>
    <property type="match status" value="1"/>
</dbReference>
<feature type="chain" id="PRO_5015715731" evidence="1">
    <location>
        <begin position="24"/>
        <end position="240"/>
    </location>
</feature>
<reference evidence="4 5" key="1">
    <citation type="submission" date="2018-03" db="EMBL/GenBank/DDBJ databases">
        <title>Genomic Encyclopedia of Archaeal and Bacterial Type Strains, Phase II (KMG-II): from individual species to whole genera.</title>
        <authorList>
            <person name="Goeker M."/>
        </authorList>
    </citation>
    <scope>NUCLEOTIDE SEQUENCE [LARGE SCALE GENOMIC DNA]</scope>
    <source>
        <strain evidence="4 5">DSM 25328</strain>
    </source>
</reference>
<evidence type="ECO:0000259" key="2">
    <source>
        <dbReference type="Pfam" id="PF06586"/>
    </source>
</evidence>
<dbReference type="Pfam" id="PF23536">
    <property type="entry name" value="TraK_C"/>
    <property type="match status" value="1"/>
</dbReference>
<dbReference type="OrthoDB" id="7828739at2"/>
<organism evidence="4 5">
    <name type="scientific">Tritonibacter scottomollicae</name>
    <name type="common">Epibacterium scottomollicae</name>
    <dbReference type="NCBI Taxonomy" id="483013"/>
    <lineage>
        <taxon>Bacteria</taxon>
        <taxon>Pseudomonadati</taxon>
        <taxon>Pseudomonadota</taxon>
        <taxon>Alphaproteobacteria</taxon>
        <taxon>Rhodobacterales</taxon>
        <taxon>Paracoccaceae</taxon>
        <taxon>Tritonibacter</taxon>
    </lineage>
</organism>
<evidence type="ECO:0000313" key="4">
    <source>
        <dbReference type="EMBL" id="PRZ45582.1"/>
    </source>
</evidence>
<protein>
    <submittedName>
        <fullName evidence="4">TraK protein</fullName>
    </submittedName>
</protein>
<dbReference type="InterPro" id="IPR010563">
    <property type="entry name" value="TraK_N"/>
</dbReference>